<comment type="caution">
    <text evidence="2">The sequence shown here is derived from an EMBL/GenBank/DDBJ whole genome shotgun (WGS) entry which is preliminary data.</text>
</comment>
<sequence>MSNPKFTKTYKLVTFLEKLEESDWFKEIIDFLNASYVQYALTVNPTIYTSRLYKDRDLKLADAEGIDCLPTAIIFAELERTGPGMKFSEHYGIAISLIIDEESCITYPFPKILPLSGEDSMQLSELMNLCTNLQEKVLDLEKAKTAQAKEIASLKKRVNQLEKRRKLRTPGLKRLRKVV</sequence>
<reference evidence="2" key="2">
    <citation type="submission" date="2022-01" db="EMBL/GenBank/DDBJ databases">
        <authorList>
            <person name="Yamashiro T."/>
            <person name="Shiraishi A."/>
            <person name="Satake H."/>
            <person name="Nakayama K."/>
        </authorList>
    </citation>
    <scope>NUCLEOTIDE SEQUENCE</scope>
</reference>
<organism evidence="2 3">
    <name type="scientific">Tanacetum coccineum</name>
    <dbReference type="NCBI Taxonomy" id="301880"/>
    <lineage>
        <taxon>Eukaryota</taxon>
        <taxon>Viridiplantae</taxon>
        <taxon>Streptophyta</taxon>
        <taxon>Embryophyta</taxon>
        <taxon>Tracheophyta</taxon>
        <taxon>Spermatophyta</taxon>
        <taxon>Magnoliopsida</taxon>
        <taxon>eudicotyledons</taxon>
        <taxon>Gunneridae</taxon>
        <taxon>Pentapetalae</taxon>
        <taxon>asterids</taxon>
        <taxon>campanulids</taxon>
        <taxon>Asterales</taxon>
        <taxon>Asteraceae</taxon>
        <taxon>Asteroideae</taxon>
        <taxon>Anthemideae</taxon>
        <taxon>Anthemidinae</taxon>
        <taxon>Tanacetum</taxon>
    </lineage>
</organism>
<keyword evidence="3" id="KW-1185">Reference proteome</keyword>
<evidence type="ECO:0000313" key="3">
    <source>
        <dbReference type="Proteomes" id="UP001151760"/>
    </source>
</evidence>
<feature type="coiled-coil region" evidence="1">
    <location>
        <begin position="123"/>
        <end position="164"/>
    </location>
</feature>
<protein>
    <submittedName>
        <fullName evidence="2">Uncharacterized protein</fullName>
    </submittedName>
</protein>
<dbReference type="SUPFAM" id="SSF90250">
    <property type="entry name" value="Troponin coil-coiled subunits"/>
    <property type="match status" value="1"/>
</dbReference>
<proteinExistence type="predicted"/>
<reference evidence="2" key="1">
    <citation type="journal article" date="2022" name="Int. J. Mol. Sci.">
        <title>Draft Genome of Tanacetum Coccineum: Genomic Comparison of Closely Related Tanacetum-Family Plants.</title>
        <authorList>
            <person name="Yamashiro T."/>
            <person name="Shiraishi A."/>
            <person name="Nakayama K."/>
            <person name="Satake H."/>
        </authorList>
    </citation>
    <scope>NUCLEOTIDE SEQUENCE</scope>
</reference>
<gene>
    <name evidence="2" type="ORF">Tco_0953208</name>
</gene>
<dbReference type="InterPro" id="IPR038077">
    <property type="entry name" value="Troponin_sf"/>
</dbReference>
<dbReference type="Proteomes" id="UP001151760">
    <property type="component" value="Unassembled WGS sequence"/>
</dbReference>
<evidence type="ECO:0000256" key="1">
    <source>
        <dbReference type="SAM" id="Coils"/>
    </source>
</evidence>
<name>A0ABQ5E126_9ASTR</name>
<accession>A0ABQ5E126</accession>
<evidence type="ECO:0000313" key="2">
    <source>
        <dbReference type="EMBL" id="GJT44493.1"/>
    </source>
</evidence>
<keyword evidence="1" id="KW-0175">Coiled coil</keyword>
<dbReference type="EMBL" id="BQNB010015818">
    <property type="protein sequence ID" value="GJT44493.1"/>
    <property type="molecule type" value="Genomic_DNA"/>
</dbReference>